<keyword evidence="5 8" id="KW-0812">Transmembrane</keyword>
<evidence type="ECO:0000313" key="9">
    <source>
        <dbReference type="EMBL" id="KWX04700.1"/>
    </source>
</evidence>
<dbReference type="PANTHER" id="PTHR30472:SF25">
    <property type="entry name" value="ABC TRANSPORTER PERMEASE PROTEIN MJ0876-RELATED"/>
    <property type="match status" value="1"/>
</dbReference>
<comment type="caution">
    <text evidence="9">The sequence shown here is derived from an EMBL/GenBank/DDBJ whole genome shotgun (WGS) entry which is preliminary data.</text>
</comment>
<reference evidence="9 10" key="1">
    <citation type="submission" date="2015-02" db="EMBL/GenBank/DDBJ databases">
        <title>Physiological reanalysis, assessment of diazotrophy, and genome sequences of multiple isolates of Streptomyces thermoautotrophicus.</title>
        <authorList>
            <person name="MacKellar D.C."/>
            <person name="Lieber L."/>
            <person name="Norman J."/>
            <person name="Bolger A."/>
            <person name="Tobin C."/>
            <person name="Murray J.W."/>
            <person name="Prell J."/>
        </authorList>
    </citation>
    <scope>NUCLEOTIDE SEQUENCE [LARGE SCALE GENOMIC DNA]</scope>
    <source>
        <strain evidence="9 10">UBT1</strain>
    </source>
</reference>
<gene>
    <name evidence="9" type="ORF">TH66_05695</name>
</gene>
<dbReference type="Proteomes" id="UP000070659">
    <property type="component" value="Unassembled WGS sequence"/>
</dbReference>
<comment type="subcellular location">
    <subcellularLocation>
        <location evidence="1">Cell membrane</location>
        <topology evidence="1">Multi-pass membrane protein</topology>
    </subcellularLocation>
</comment>
<evidence type="ECO:0000256" key="6">
    <source>
        <dbReference type="ARBA" id="ARBA00022989"/>
    </source>
</evidence>
<dbReference type="Gene3D" id="1.10.3470.10">
    <property type="entry name" value="ABC transporter involved in vitamin B12 uptake, BtuC"/>
    <property type="match status" value="1"/>
</dbReference>
<dbReference type="GO" id="GO:0005886">
    <property type="term" value="C:plasma membrane"/>
    <property type="evidence" value="ECO:0007669"/>
    <property type="project" value="UniProtKB-SubCell"/>
</dbReference>
<evidence type="ECO:0000256" key="5">
    <source>
        <dbReference type="ARBA" id="ARBA00022692"/>
    </source>
</evidence>
<keyword evidence="4" id="KW-1003">Cell membrane</keyword>
<evidence type="ECO:0000256" key="3">
    <source>
        <dbReference type="ARBA" id="ARBA00022448"/>
    </source>
</evidence>
<comment type="similarity">
    <text evidence="2">Belongs to the binding-protein-dependent transport system permease family. FecCD subfamily.</text>
</comment>
<keyword evidence="3" id="KW-0813">Transport</keyword>
<feature type="transmembrane region" description="Helical" evidence="8">
    <location>
        <begin position="112"/>
        <end position="131"/>
    </location>
</feature>
<feature type="transmembrane region" description="Helical" evidence="8">
    <location>
        <begin position="57"/>
        <end position="77"/>
    </location>
</feature>
<name>A0A132N420_9ACTN</name>
<feature type="transmembrane region" description="Helical" evidence="8">
    <location>
        <begin position="232"/>
        <end position="258"/>
    </location>
</feature>
<evidence type="ECO:0000313" key="10">
    <source>
        <dbReference type="Proteomes" id="UP000070659"/>
    </source>
</evidence>
<dbReference type="InterPro" id="IPR037294">
    <property type="entry name" value="ABC_BtuC-like"/>
</dbReference>
<dbReference type="GO" id="GO:0033214">
    <property type="term" value="P:siderophore-iron import into cell"/>
    <property type="evidence" value="ECO:0007669"/>
    <property type="project" value="TreeGrafter"/>
</dbReference>
<feature type="transmembrane region" description="Helical" evidence="8">
    <location>
        <begin position="308"/>
        <end position="327"/>
    </location>
</feature>
<dbReference type="OrthoDB" id="3389093at2"/>
<dbReference type="PANTHER" id="PTHR30472">
    <property type="entry name" value="FERRIC ENTEROBACTIN TRANSPORT SYSTEM PERMEASE PROTEIN"/>
    <property type="match status" value="1"/>
</dbReference>
<dbReference type="SUPFAM" id="SSF81345">
    <property type="entry name" value="ABC transporter involved in vitamin B12 uptake, BtuC"/>
    <property type="match status" value="1"/>
</dbReference>
<keyword evidence="6 8" id="KW-1133">Transmembrane helix</keyword>
<feature type="transmembrane region" description="Helical" evidence="8">
    <location>
        <begin position="89"/>
        <end position="106"/>
    </location>
</feature>
<accession>A0A132N420</accession>
<dbReference type="CDD" id="cd06550">
    <property type="entry name" value="TM_ABC_iron-siderophores_like"/>
    <property type="match status" value="1"/>
</dbReference>
<keyword evidence="7 8" id="KW-0472">Membrane</keyword>
<dbReference type="PATRIC" id="fig|1469144.8.peg.4145"/>
<dbReference type="InterPro" id="IPR000522">
    <property type="entry name" value="ABC_transptr_permease_BtuC"/>
</dbReference>
<sequence>MVRRLAAAAVLLVAAGAAQLLAGRGLGPGEVWAVLAGQETDPTTRHIVWELRVPRVLVSLAAGACLGVSGLLLQAALRNPLAAPEVTGIGSGAVLGAVAGLHFGWVEGLSPFSVVLAACAGGVLGGGLLWLLTGAGHAEPAWLAVYGVLTSAALSGVTALLLVLDPDRIGGALVWLIGSVNGRAWLHWHLIWPWGLAWLTLAWLLSAVANVLQCGDDQAAVLGLPPGRARPAVLGCAVALAAGAVAVVGAVGFLGLLVPHLARTLAGADLRRAVPLCATAGAVALSAADTIAQLVTRVAPWTPAGERFAMPAGAVTALAGALLLVLFARRGREFDPGCSR</sequence>
<proteinExistence type="inferred from homology"/>
<evidence type="ECO:0000256" key="2">
    <source>
        <dbReference type="ARBA" id="ARBA00007935"/>
    </source>
</evidence>
<organism evidence="9 10">
    <name type="scientific">Carbonactinospora thermoautotrophica</name>
    <dbReference type="NCBI Taxonomy" id="1469144"/>
    <lineage>
        <taxon>Bacteria</taxon>
        <taxon>Bacillati</taxon>
        <taxon>Actinomycetota</taxon>
        <taxon>Actinomycetes</taxon>
        <taxon>Kitasatosporales</taxon>
        <taxon>Carbonactinosporaceae</taxon>
        <taxon>Carbonactinospora</taxon>
    </lineage>
</organism>
<dbReference type="RefSeq" id="WP_066887067.1">
    <property type="nucleotide sequence ID" value="NZ_JYIJ01000014.1"/>
</dbReference>
<feature type="transmembrane region" description="Helical" evidence="8">
    <location>
        <begin position="143"/>
        <end position="163"/>
    </location>
</feature>
<evidence type="ECO:0000256" key="4">
    <source>
        <dbReference type="ARBA" id="ARBA00022475"/>
    </source>
</evidence>
<feature type="transmembrane region" description="Helical" evidence="8">
    <location>
        <begin position="193"/>
        <end position="212"/>
    </location>
</feature>
<dbReference type="GO" id="GO:0022857">
    <property type="term" value="F:transmembrane transporter activity"/>
    <property type="evidence" value="ECO:0007669"/>
    <property type="project" value="InterPro"/>
</dbReference>
<dbReference type="EMBL" id="JYIJ01000014">
    <property type="protein sequence ID" value="KWX04700.1"/>
    <property type="molecule type" value="Genomic_DNA"/>
</dbReference>
<evidence type="ECO:0000256" key="7">
    <source>
        <dbReference type="ARBA" id="ARBA00023136"/>
    </source>
</evidence>
<dbReference type="AlphaFoldDB" id="A0A132N420"/>
<evidence type="ECO:0000256" key="8">
    <source>
        <dbReference type="SAM" id="Phobius"/>
    </source>
</evidence>
<dbReference type="Pfam" id="PF01032">
    <property type="entry name" value="FecCD"/>
    <property type="match status" value="1"/>
</dbReference>
<evidence type="ECO:0000256" key="1">
    <source>
        <dbReference type="ARBA" id="ARBA00004651"/>
    </source>
</evidence>
<protein>
    <submittedName>
        <fullName evidence="9">Iron ABC transporter</fullName>
    </submittedName>
</protein>